<dbReference type="PROSITE" id="PS51257">
    <property type="entry name" value="PROKAR_LIPOPROTEIN"/>
    <property type="match status" value="1"/>
</dbReference>
<evidence type="ECO:0000259" key="3">
    <source>
        <dbReference type="Pfam" id="PF18050"/>
    </source>
</evidence>
<proteinExistence type="predicted"/>
<dbReference type="Pfam" id="PF18050">
    <property type="entry name" value="Cyclophil_like2"/>
    <property type="match status" value="1"/>
</dbReference>
<keyword evidence="2" id="KW-0732">Signal</keyword>
<gene>
    <name evidence="4" type="ORF">KL86SPO_20430</name>
</gene>
<dbReference type="SUPFAM" id="SSF50891">
    <property type="entry name" value="Cyclophilin-like"/>
    <property type="match status" value="1"/>
</dbReference>
<organism evidence="4">
    <name type="scientific">uncultured Sporomusa sp</name>
    <dbReference type="NCBI Taxonomy" id="307249"/>
    <lineage>
        <taxon>Bacteria</taxon>
        <taxon>Bacillati</taxon>
        <taxon>Bacillota</taxon>
        <taxon>Negativicutes</taxon>
        <taxon>Selenomonadales</taxon>
        <taxon>Sporomusaceae</taxon>
        <taxon>Sporomusa</taxon>
        <taxon>environmental samples</taxon>
    </lineage>
</organism>
<sequence>MKKRITVMLLALLLITMAGCGKEPGRTAPQSKALSAPNTVQDNKEPSQTTGDTVSGQVIQISDGKNMVTFQLNNSKAAKNLYEQLPLSIKVEDYSNNEKIFYPPKALDVSDAPKAGGRVGTLAYYKPWGNVVMFFGSYSPNGSLYELGQVVSGSEGIQNLTGTIESAKSDCQTQLPRESEDGK</sequence>
<feature type="domain" description="Cyclophilin-like" evidence="3">
    <location>
        <begin position="63"/>
        <end position="164"/>
    </location>
</feature>
<dbReference type="InterPro" id="IPR041183">
    <property type="entry name" value="Cyclophilin-like"/>
</dbReference>
<feature type="compositionally biased region" description="Polar residues" evidence="1">
    <location>
        <begin position="28"/>
        <end position="53"/>
    </location>
</feature>
<evidence type="ECO:0000313" key="4">
    <source>
        <dbReference type="EMBL" id="SCM79162.1"/>
    </source>
</evidence>
<reference evidence="4" key="1">
    <citation type="submission" date="2016-08" db="EMBL/GenBank/DDBJ databases">
        <authorList>
            <person name="Seilhamer J.J."/>
        </authorList>
    </citation>
    <scope>NUCLEOTIDE SEQUENCE</scope>
    <source>
        <strain evidence="4">86</strain>
    </source>
</reference>
<accession>A0A212LNP0</accession>
<name>A0A212LNP0_9FIRM</name>
<protein>
    <recommendedName>
        <fullName evidence="3">Cyclophilin-like domain-containing protein</fullName>
    </recommendedName>
</protein>
<feature type="signal peptide" evidence="2">
    <location>
        <begin position="1"/>
        <end position="18"/>
    </location>
</feature>
<dbReference type="AlphaFoldDB" id="A0A212LNP0"/>
<dbReference type="InterPro" id="IPR029000">
    <property type="entry name" value="Cyclophilin-like_dom_sf"/>
</dbReference>
<evidence type="ECO:0000256" key="2">
    <source>
        <dbReference type="SAM" id="SignalP"/>
    </source>
</evidence>
<dbReference type="Gene3D" id="2.40.100.20">
    <property type="match status" value="1"/>
</dbReference>
<dbReference type="RefSeq" id="WP_288183421.1">
    <property type="nucleotide sequence ID" value="NZ_LT608335.1"/>
</dbReference>
<feature type="chain" id="PRO_5039471154" description="Cyclophilin-like domain-containing protein" evidence="2">
    <location>
        <begin position="19"/>
        <end position="183"/>
    </location>
</feature>
<evidence type="ECO:0000256" key="1">
    <source>
        <dbReference type="SAM" id="MobiDB-lite"/>
    </source>
</evidence>
<feature type="region of interest" description="Disordered" evidence="1">
    <location>
        <begin position="25"/>
        <end position="53"/>
    </location>
</feature>
<dbReference type="EMBL" id="FMJE01000002">
    <property type="protein sequence ID" value="SCM79162.1"/>
    <property type="molecule type" value="Genomic_DNA"/>
</dbReference>